<reference evidence="1 2" key="1">
    <citation type="journal article" date="2023" name="ACS Omega">
        <title>Identification of the Neoaspergillic Acid Biosynthesis Gene Cluster by Establishing an In Vitro CRISPR-Ribonucleoprotein Genetic System in Aspergillus melleus.</title>
        <authorList>
            <person name="Yuan B."/>
            <person name="Grau M.F."/>
            <person name="Murata R.M."/>
            <person name="Torok T."/>
            <person name="Venkateswaran K."/>
            <person name="Stajich J.E."/>
            <person name="Wang C.C.C."/>
        </authorList>
    </citation>
    <scope>NUCLEOTIDE SEQUENCE [LARGE SCALE GENOMIC DNA]</scope>
    <source>
        <strain evidence="1 2">IMV 1140</strain>
    </source>
</reference>
<comment type="caution">
    <text evidence="1">The sequence shown here is derived from an EMBL/GenBank/DDBJ whole genome shotgun (WGS) entry which is preliminary data.</text>
</comment>
<proteinExistence type="predicted"/>
<protein>
    <submittedName>
        <fullName evidence="1">Uncharacterized protein</fullName>
    </submittedName>
</protein>
<accession>A0ACC3BCT7</accession>
<evidence type="ECO:0000313" key="1">
    <source>
        <dbReference type="EMBL" id="KAK1148426.1"/>
    </source>
</evidence>
<dbReference type="Proteomes" id="UP001177260">
    <property type="component" value="Unassembled WGS sequence"/>
</dbReference>
<sequence>MGVELNPRFGKLWDMKLFHIGRTGMISWIVIDISFTVYQYQLHGYITSSIIIVDVLHLLYVADFFFREDRYLRTIDIEHDHFGFYFAWGSSAFLPAVYTLQAQFLARKPVHLHPTTAAVILAAGVGGYLIYCSANEQKHLTRKTRGNCMIAGERPKVMKCSYQTANGVKHESLLLCSGWWGYVRHANYLGDLILSYAILPDGVSPRDPRLAGWSKSGQDDLTDPEAS</sequence>
<gene>
    <name evidence="1" type="ORF">N8T08_009429</name>
</gene>
<evidence type="ECO:0000313" key="2">
    <source>
        <dbReference type="Proteomes" id="UP001177260"/>
    </source>
</evidence>
<organism evidence="1 2">
    <name type="scientific">Aspergillus melleus</name>
    <dbReference type="NCBI Taxonomy" id="138277"/>
    <lineage>
        <taxon>Eukaryota</taxon>
        <taxon>Fungi</taxon>
        <taxon>Dikarya</taxon>
        <taxon>Ascomycota</taxon>
        <taxon>Pezizomycotina</taxon>
        <taxon>Eurotiomycetes</taxon>
        <taxon>Eurotiomycetidae</taxon>
        <taxon>Eurotiales</taxon>
        <taxon>Aspergillaceae</taxon>
        <taxon>Aspergillus</taxon>
        <taxon>Aspergillus subgen. Circumdati</taxon>
    </lineage>
</organism>
<keyword evidence="2" id="KW-1185">Reference proteome</keyword>
<dbReference type="EMBL" id="JAOPJF010000007">
    <property type="protein sequence ID" value="KAK1148426.1"/>
    <property type="molecule type" value="Genomic_DNA"/>
</dbReference>
<name>A0ACC3BCT7_9EURO</name>